<dbReference type="SUPFAM" id="SSF56801">
    <property type="entry name" value="Acetyl-CoA synthetase-like"/>
    <property type="match status" value="1"/>
</dbReference>
<keyword evidence="3" id="KW-0597">Phosphoprotein</keyword>
<evidence type="ECO:0000259" key="4">
    <source>
        <dbReference type="PROSITE" id="PS50075"/>
    </source>
</evidence>
<evidence type="ECO:0000256" key="2">
    <source>
        <dbReference type="ARBA" id="ARBA00022450"/>
    </source>
</evidence>
<comment type="caution">
    <text evidence="5">The sequence shown here is derived from an EMBL/GenBank/DDBJ whole genome shotgun (WGS) entry which is preliminary data.</text>
</comment>
<dbReference type="Proteomes" id="UP000267524">
    <property type="component" value="Unassembled WGS sequence"/>
</dbReference>
<dbReference type="Gene3D" id="3.30.300.30">
    <property type="match status" value="1"/>
</dbReference>
<dbReference type="PANTHER" id="PTHR45527:SF1">
    <property type="entry name" value="FATTY ACID SYNTHASE"/>
    <property type="match status" value="1"/>
</dbReference>
<comment type="cofactor">
    <cofactor evidence="1">
        <name>pantetheine 4'-phosphate</name>
        <dbReference type="ChEBI" id="CHEBI:47942"/>
    </cofactor>
</comment>
<dbReference type="GO" id="GO:0043041">
    <property type="term" value="P:amino acid activation for nonribosomal peptide biosynthetic process"/>
    <property type="evidence" value="ECO:0007669"/>
    <property type="project" value="TreeGrafter"/>
</dbReference>
<evidence type="ECO:0000313" key="5">
    <source>
        <dbReference type="EMBL" id="RMZ60273.1"/>
    </source>
</evidence>
<dbReference type="InterPro" id="IPR006162">
    <property type="entry name" value="Ppantetheine_attach_site"/>
</dbReference>
<dbReference type="SMART" id="SM00823">
    <property type="entry name" value="PKS_PP"/>
    <property type="match status" value="1"/>
</dbReference>
<dbReference type="GO" id="GO:0005737">
    <property type="term" value="C:cytoplasm"/>
    <property type="evidence" value="ECO:0007669"/>
    <property type="project" value="TreeGrafter"/>
</dbReference>
<dbReference type="RefSeq" id="WP_122546277.1">
    <property type="nucleotide sequence ID" value="NZ_QWIV01000011.1"/>
</dbReference>
<dbReference type="InterPro" id="IPR020806">
    <property type="entry name" value="PKS_PP-bd"/>
</dbReference>
<name>A0A3M7LBZ7_9FLAO</name>
<dbReference type="Pfam" id="PF00550">
    <property type="entry name" value="PP-binding"/>
    <property type="match status" value="1"/>
</dbReference>
<dbReference type="Gene3D" id="1.10.1200.10">
    <property type="entry name" value="ACP-like"/>
    <property type="match status" value="1"/>
</dbReference>
<organism evidence="5 6">
    <name type="scientific">Chryseobacterium nematophagum</name>
    <dbReference type="NCBI Taxonomy" id="2305228"/>
    <lineage>
        <taxon>Bacteria</taxon>
        <taxon>Pseudomonadati</taxon>
        <taxon>Bacteroidota</taxon>
        <taxon>Flavobacteriia</taxon>
        <taxon>Flavobacteriales</taxon>
        <taxon>Weeksellaceae</taxon>
        <taxon>Chryseobacterium group</taxon>
        <taxon>Chryseobacterium</taxon>
    </lineage>
</organism>
<accession>A0A3M7LBZ7</accession>
<dbReference type="SMART" id="SM01294">
    <property type="entry name" value="PKS_PP_betabranch"/>
    <property type="match status" value="1"/>
</dbReference>
<evidence type="ECO:0000256" key="3">
    <source>
        <dbReference type="ARBA" id="ARBA00022553"/>
    </source>
</evidence>
<dbReference type="InterPro" id="IPR045851">
    <property type="entry name" value="AMP-bd_C_sf"/>
</dbReference>
<gene>
    <name evidence="5" type="ORF">D1632_05730</name>
</gene>
<dbReference type="EMBL" id="QWIV01000011">
    <property type="protein sequence ID" value="RMZ60273.1"/>
    <property type="molecule type" value="Genomic_DNA"/>
</dbReference>
<reference evidence="5 6" key="1">
    <citation type="submission" date="2018-08" db="EMBL/GenBank/DDBJ databases">
        <title>Chryseobacterium nematophagum: a novel matrix digesting pathogen of nematodes.</title>
        <authorList>
            <person name="Page A."/>
            <person name="Roberts M."/>
            <person name="Felix M.-A."/>
            <person name="Weir W."/>
        </authorList>
    </citation>
    <scope>NUCLEOTIDE SEQUENCE [LARGE SCALE GENOMIC DNA]</scope>
    <source>
        <strain evidence="5 6">JUb275</strain>
    </source>
</reference>
<dbReference type="GO" id="GO:0044550">
    <property type="term" value="P:secondary metabolite biosynthetic process"/>
    <property type="evidence" value="ECO:0007669"/>
    <property type="project" value="TreeGrafter"/>
</dbReference>
<protein>
    <recommendedName>
        <fullName evidence="4">Carrier domain-containing protein</fullName>
    </recommendedName>
</protein>
<dbReference type="SUPFAM" id="SSF47336">
    <property type="entry name" value="ACP-like"/>
    <property type="match status" value="1"/>
</dbReference>
<feature type="domain" description="Carrier" evidence="4">
    <location>
        <begin position="65"/>
        <end position="142"/>
    </location>
</feature>
<keyword evidence="6" id="KW-1185">Reference proteome</keyword>
<dbReference type="InterPro" id="IPR036736">
    <property type="entry name" value="ACP-like_sf"/>
</dbReference>
<sequence>MVGYYVSDAAVDHEDLSLHLSGHLPDYMVPSVYVHLEELPLTLNGKLDRRSLPEPTFTGVTEYIAPRTVLEKQLSELYGEVLGLEPSSISIHDDFFRLGGDSIISIQLVSRLRKRLDFYITVKDIFTYRSVEKLSAFIERNLKNKMRVVRSEQGVLQGVVPLLPIQEWFFEQV</sequence>
<evidence type="ECO:0000256" key="1">
    <source>
        <dbReference type="ARBA" id="ARBA00001957"/>
    </source>
</evidence>
<dbReference type="AlphaFoldDB" id="A0A3M7LBZ7"/>
<dbReference type="PANTHER" id="PTHR45527">
    <property type="entry name" value="NONRIBOSOMAL PEPTIDE SYNTHETASE"/>
    <property type="match status" value="1"/>
</dbReference>
<proteinExistence type="predicted"/>
<dbReference type="InterPro" id="IPR009081">
    <property type="entry name" value="PP-bd_ACP"/>
</dbReference>
<evidence type="ECO:0000313" key="6">
    <source>
        <dbReference type="Proteomes" id="UP000267524"/>
    </source>
</evidence>
<dbReference type="FunFam" id="1.10.1200.10:FF:000005">
    <property type="entry name" value="Nonribosomal peptide synthetase 1"/>
    <property type="match status" value="1"/>
</dbReference>
<dbReference type="GO" id="GO:0031177">
    <property type="term" value="F:phosphopantetheine binding"/>
    <property type="evidence" value="ECO:0007669"/>
    <property type="project" value="InterPro"/>
</dbReference>
<keyword evidence="2" id="KW-0596">Phosphopantetheine</keyword>
<dbReference type="PROSITE" id="PS00012">
    <property type="entry name" value="PHOSPHOPANTETHEINE"/>
    <property type="match status" value="1"/>
</dbReference>
<dbReference type="PROSITE" id="PS50075">
    <property type="entry name" value="CARRIER"/>
    <property type="match status" value="1"/>
</dbReference>